<feature type="non-terminal residue" evidence="4">
    <location>
        <position position="1"/>
    </location>
</feature>
<dbReference type="EMBL" id="LCDO01000030">
    <property type="protein sequence ID" value="KKS54636.1"/>
    <property type="molecule type" value="Genomic_DNA"/>
</dbReference>
<sequence length="344" mass="39341">NYATHDFLRWYGKLIPQLVSRLIKLYSNEGDLILANFAGSGTVPLEANILKRDSIGIDSNPLSILLASVKTRPFTPNSQLLLEKIRTAINSTNRKQYPMNEWDRKWFYPESFQDLMTVKGIIDQTDSGRNRDYFMLALASIVKKASKIDVRCVNHIVVDKGKSRVDVVSEFSKKLEEMAKSMQEYKKIANGNKVEIQKGDARNTKLSDNSVDLIISHPPYLGAIDYSNIYQLETKTLGFDYEEIDAGDISTNSMQRYLIEMNKVFDEMNRVLKSGRHACVVIGDNRKDGAIQPTFAYFIQYATEKLGFQLKDIFIWVMSQKAGMSVKRRGNHIDHNYILVFQKP</sequence>
<name>A0A0G1C7H4_9BACT</name>
<evidence type="ECO:0000256" key="2">
    <source>
        <dbReference type="ARBA" id="ARBA00022679"/>
    </source>
</evidence>
<comment type="caution">
    <text evidence="4">The sequence shown here is derived from an EMBL/GenBank/DDBJ whole genome shotgun (WGS) entry which is preliminary data.</text>
</comment>
<accession>A0A0G1C7H4</accession>
<proteinExistence type="predicted"/>
<dbReference type="Proteomes" id="UP000034837">
    <property type="component" value="Unassembled WGS sequence"/>
</dbReference>
<feature type="domain" description="DNA methylase N-4/N-6" evidence="3">
    <location>
        <begin position="17"/>
        <end position="61"/>
    </location>
</feature>
<reference evidence="4 5" key="1">
    <citation type="journal article" date="2015" name="Nature">
        <title>rRNA introns, odd ribosomes, and small enigmatic genomes across a large radiation of phyla.</title>
        <authorList>
            <person name="Brown C.T."/>
            <person name="Hug L.A."/>
            <person name="Thomas B.C."/>
            <person name="Sharon I."/>
            <person name="Castelle C.J."/>
            <person name="Singh A."/>
            <person name="Wilkins M.J."/>
            <person name="Williams K.H."/>
            <person name="Banfield J.F."/>
        </authorList>
    </citation>
    <scope>NUCLEOTIDE SEQUENCE [LARGE SCALE GENOMIC DNA]</scope>
</reference>
<feature type="domain" description="DNA methylase N-4/N-6" evidence="3">
    <location>
        <begin position="211"/>
        <end position="343"/>
    </location>
</feature>
<dbReference type="AlphaFoldDB" id="A0A0G1C7H4"/>
<keyword evidence="2 4" id="KW-0808">Transferase</keyword>
<dbReference type="SUPFAM" id="SSF53335">
    <property type="entry name" value="S-adenosyl-L-methionine-dependent methyltransferases"/>
    <property type="match status" value="2"/>
</dbReference>
<dbReference type="GO" id="GO:0003677">
    <property type="term" value="F:DNA binding"/>
    <property type="evidence" value="ECO:0007669"/>
    <property type="project" value="InterPro"/>
</dbReference>
<evidence type="ECO:0000313" key="4">
    <source>
        <dbReference type="EMBL" id="KKS54636.1"/>
    </source>
</evidence>
<dbReference type="GO" id="GO:0032259">
    <property type="term" value="P:methylation"/>
    <property type="evidence" value="ECO:0007669"/>
    <property type="project" value="UniProtKB-KW"/>
</dbReference>
<dbReference type="InterPro" id="IPR002941">
    <property type="entry name" value="DNA_methylase_N4/N6"/>
</dbReference>
<dbReference type="Pfam" id="PF01555">
    <property type="entry name" value="N6_N4_Mtase"/>
    <property type="match status" value="2"/>
</dbReference>
<evidence type="ECO:0000313" key="5">
    <source>
        <dbReference type="Proteomes" id="UP000034837"/>
    </source>
</evidence>
<dbReference type="GO" id="GO:0008170">
    <property type="term" value="F:N-methyltransferase activity"/>
    <property type="evidence" value="ECO:0007669"/>
    <property type="project" value="InterPro"/>
</dbReference>
<gene>
    <name evidence="4" type="ORF">UV20_C0030G0006</name>
</gene>
<dbReference type="InterPro" id="IPR029063">
    <property type="entry name" value="SAM-dependent_MTases_sf"/>
</dbReference>
<organism evidence="4 5">
    <name type="scientific">Candidatus Magasanikbacteria bacterium GW2011_GWA2_42_32</name>
    <dbReference type="NCBI Taxonomy" id="1619039"/>
    <lineage>
        <taxon>Bacteria</taxon>
        <taxon>Candidatus Magasanikiibacteriota</taxon>
    </lineage>
</organism>
<evidence type="ECO:0000256" key="1">
    <source>
        <dbReference type="ARBA" id="ARBA00022603"/>
    </source>
</evidence>
<evidence type="ECO:0000259" key="3">
    <source>
        <dbReference type="Pfam" id="PF01555"/>
    </source>
</evidence>
<protein>
    <submittedName>
        <fullName evidence="4">Methyltransferase C1 protein</fullName>
    </submittedName>
</protein>
<dbReference type="Gene3D" id="3.40.50.150">
    <property type="entry name" value="Vaccinia Virus protein VP39"/>
    <property type="match status" value="2"/>
</dbReference>
<keyword evidence="1 4" id="KW-0489">Methyltransferase</keyword>